<dbReference type="AlphaFoldDB" id="A0A2R6S6U8"/>
<dbReference type="OrthoDB" id="3242031at2759"/>
<dbReference type="EMBL" id="MLYV02000011">
    <property type="protein sequence ID" value="PSS38008.1"/>
    <property type="molecule type" value="Genomic_DNA"/>
</dbReference>
<gene>
    <name evidence="1" type="ORF">PHLCEN_2v148</name>
</gene>
<reference evidence="1 2" key="1">
    <citation type="submission" date="2018-02" db="EMBL/GenBank/DDBJ databases">
        <title>Genome sequence of the basidiomycete white-rot fungus Phlebia centrifuga.</title>
        <authorList>
            <person name="Granchi Z."/>
            <person name="Peng M."/>
            <person name="de Vries R.P."/>
            <person name="Hilden K."/>
            <person name="Makela M.R."/>
            <person name="Grigoriev I."/>
            <person name="Riley R."/>
        </authorList>
    </citation>
    <scope>NUCLEOTIDE SEQUENCE [LARGE SCALE GENOMIC DNA]</scope>
    <source>
        <strain evidence="1 2">FBCC195</strain>
    </source>
</reference>
<comment type="caution">
    <text evidence="1">The sequence shown here is derived from an EMBL/GenBank/DDBJ whole genome shotgun (WGS) entry which is preliminary data.</text>
</comment>
<proteinExistence type="predicted"/>
<sequence length="132" mass="15040">MPYIFEDLTGELTGSEFVDLNGRLYFRLHCTLRTPERAAYMIYDMTSTQRAGRGGVMVPVACLDFGANNALGTVSIRQGPYIEMERYLSRVARNNSLSRKFVASDGQTYTWTRKGDSQCEWEVTLKYSLSRL</sequence>
<organism evidence="1 2">
    <name type="scientific">Hermanssonia centrifuga</name>
    <dbReference type="NCBI Taxonomy" id="98765"/>
    <lineage>
        <taxon>Eukaryota</taxon>
        <taxon>Fungi</taxon>
        <taxon>Dikarya</taxon>
        <taxon>Basidiomycota</taxon>
        <taxon>Agaricomycotina</taxon>
        <taxon>Agaricomycetes</taxon>
        <taxon>Polyporales</taxon>
        <taxon>Meruliaceae</taxon>
        <taxon>Hermanssonia</taxon>
    </lineage>
</organism>
<protein>
    <submittedName>
        <fullName evidence="1">Uncharacterized protein</fullName>
    </submittedName>
</protein>
<evidence type="ECO:0000313" key="1">
    <source>
        <dbReference type="EMBL" id="PSS38008.1"/>
    </source>
</evidence>
<dbReference type="STRING" id="98765.A0A2R6S6U8"/>
<name>A0A2R6S6U8_9APHY</name>
<keyword evidence="2" id="KW-1185">Reference proteome</keyword>
<evidence type="ECO:0000313" key="2">
    <source>
        <dbReference type="Proteomes" id="UP000186601"/>
    </source>
</evidence>
<accession>A0A2R6S6U8</accession>
<dbReference type="Proteomes" id="UP000186601">
    <property type="component" value="Unassembled WGS sequence"/>
</dbReference>